<dbReference type="SUPFAM" id="SSF51126">
    <property type="entry name" value="Pectin lyase-like"/>
    <property type="match status" value="1"/>
</dbReference>
<evidence type="ECO:0000256" key="1">
    <source>
        <dbReference type="SAM" id="SignalP"/>
    </source>
</evidence>
<keyword evidence="1" id="KW-0732">Signal</keyword>
<comment type="caution">
    <text evidence="2">The sequence shown here is derived from an EMBL/GenBank/DDBJ whole genome shotgun (WGS) entry which is preliminary data.</text>
</comment>
<dbReference type="PROSITE" id="PS51257">
    <property type="entry name" value="PROKAR_LIPOPROTEIN"/>
    <property type="match status" value="1"/>
</dbReference>
<dbReference type="Gene3D" id="2.160.20.10">
    <property type="entry name" value="Single-stranded right-handed beta-helix, Pectin lyase-like"/>
    <property type="match status" value="1"/>
</dbReference>
<reference evidence="2 3" key="1">
    <citation type="submission" date="2019-07" db="EMBL/GenBank/DDBJ databases">
        <title>Hymenobacter sp. straun FUR1 Genome sequencing and assembly.</title>
        <authorList>
            <person name="Chhetri G."/>
        </authorList>
    </citation>
    <scope>NUCLEOTIDE SEQUENCE [LARGE SCALE GENOMIC DNA]</scope>
    <source>
        <strain evidence="2 3">Fur1</strain>
    </source>
</reference>
<keyword evidence="3" id="KW-1185">Reference proteome</keyword>
<dbReference type="AlphaFoldDB" id="A0A558C4K0"/>
<dbReference type="Proteomes" id="UP000317624">
    <property type="component" value="Unassembled WGS sequence"/>
</dbReference>
<dbReference type="OrthoDB" id="3333873at2"/>
<sequence length="703" mass="74939">MFKKILFVLMSLMSCYSSANATKYFISATGDDTQPGTSAATAWRTIGKVNSQTFQPGDRVLFEAGQTFSGSIWLQGAGTTAQPIIVSSYGVGQATISSGTSAGFYSYNSAGIELRRLTFMGAGQLTNVESGVTFYLDAPNTNLNYLRLDSLDVSGYLYSGINIFSYNNASGYSDVRLNYCKTHDIGEGGISSSSQALKAHHNWYLTNCQAYNITGRSEVGNHSTGSGIVLAGVDGALIEHCLAHHNGALNGNYSGGPAGIWGYSCNNLVIQYSEAHHNESGSQFDGGGFDLDGGCTNSVMQYNYSHDNSGPGFLLSQYYGAYAMHDLIVRYNVSDNDARRNSQGALEVWSSGASGGIVNAAFYNNTVRLGTATDNSQAKAVKVMSCDYTNLSFRNNVFKTSGGVPAFSTICSVNLSLQGNSYWNSDQAFYINWNGAAYYDLAAFRAATGQERMSDGRLTGISNDPQLPNANLAQAPLYSSPLRQAGINLWAEFKVDPGTHDFANTPLPTAPTASSVGAFEISEGPLPVVLTGFTAQRTQAGALLRWGTASEQNNAYFTIEFSLDGRVFTPLAQVSGQGTSAQAHAYQYTDAKLNLYPAQLVYYRLHQVDTNNQGTYSPVCTLRNDGPATAQLQVYPSPAAAATIVLVAGATDKTVQLLNTRGQLLAIVPTKEDGTAEILTAGLAPGLYLVRNGAQSAKLLLTP</sequence>
<protein>
    <submittedName>
        <fullName evidence="2">T9SS type A sorting domain-containing protein</fullName>
    </submittedName>
</protein>
<dbReference type="NCBIfam" id="TIGR04183">
    <property type="entry name" value="Por_Secre_tail"/>
    <property type="match status" value="1"/>
</dbReference>
<proteinExistence type="predicted"/>
<feature type="signal peptide" evidence="1">
    <location>
        <begin position="1"/>
        <end position="21"/>
    </location>
</feature>
<evidence type="ECO:0000313" key="3">
    <source>
        <dbReference type="Proteomes" id="UP000317624"/>
    </source>
</evidence>
<organism evidence="2 3">
    <name type="scientific">Hymenobacter setariae</name>
    <dbReference type="NCBI Taxonomy" id="2594794"/>
    <lineage>
        <taxon>Bacteria</taxon>
        <taxon>Pseudomonadati</taxon>
        <taxon>Bacteroidota</taxon>
        <taxon>Cytophagia</taxon>
        <taxon>Cytophagales</taxon>
        <taxon>Hymenobacteraceae</taxon>
        <taxon>Hymenobacter</taxon>
    </lineage>
</organism>
<feature type="chain" id="PRO_5021712177" evidence="1">
    <location>
        <begin position="22"/>
        <end position="703"/>
    </location>
</feature>
<dbReference type="InterPro" id="IPR011050">
    <property type="entry name" value="Pectin_lyase_fold/virulence"/>
</dbReference>
<dbReference type="EMBL" id="VMRJ01000001">
    <property type="protein sequence ID" value="TVT43690.1"/>
    <property type="molecule type" value="Genomic_DNA"/>
</dbReference>
<accession>A0A558C4K0</accession>
<name>A0A558C4K0_9BACT</name>
<dbReference type="InterPro" id="IPR012334">
    <property type="entry name" value="Pectin_lyas_fold"/>
</dbReference>
<dbReference type="InterPro" id="IPR026444">
    <property type="entry name" value="Secre_tail"/>
</dbReference>
<evidence type="ECO:0000313" key="2">
    <source>
        <dbReference type="EMBL" id="TVT43690.1"/>
    </source>
</evidence>
<gene>
    <name evidence="2" type="ORF">FNT36_06290</name>
</gene>